<dbReference type="PANTHER" id="PTHR10778">
    <property type="entry name" value="SOLUTE CARRIER FAMILY 35 MEMBER B"/>
    <property type="match status" value="1"/>
</dbReference>
<evidence type="ECO:0000256" key="8">
    <source>
        <dbReference type="SAM" id="Phobius"/>
    </source>
</evidence>
<feature type="region of interest" description="Disordered" evidence="7">
    <location>
        <begin position="1"/>
        <end position="46"/>
    </location>
</feature>
<evidence type="ECO:0000256" key="5">
    <source>
        <dbReference type="ARBA" id="ARBA00022989"/>
    </source>
</evidence>
<protein>
    <recommendedName>
        <fullName evidence="11">Sugar phosphate transporter domain-containing protein</fullName>
    </recommendedName>
</protein>
<evidence type="ECO:0000256" key="3">
    <source>
        <dbReference type="ARBA" id="ARBA00022597"/>
    </source>
</evidence>
<feature type="transmembrane region" description="Helical" evidence="8">
    <location>
        <begin position="160"/>
        <end position="181"/>
    </location>
</feature>
<dbReference type="HOGENOM" id="CLU_033007_1_1_1"/>
<dbReference type="OrthoDB" id="999962at2759"/>
<dbReference type="eggNOG" id="KOG1583">
    <property type="taxonomic scope" value="Eukaryota"/>
</dbReference>
<evidence type="ECO:0008006" key="11">
    <source>
        <dbReference type="Google" id="ProtNLM"/>
    </source>
</evidence>
<dbReference type="RefSeq" id="XP_007878633.1">
    <property type="nucleotide sequence ID" value="XM_007880442.1"/>
</dbReference>
<feature type="transmembrane region" description="Helical" evidence="8">
    <location>
        <begin position="362"/>
        <end position="380"/>
    </location>
</feature>
<dbReference type="SUPFAM" id="SSF103481">
    <property type="entry name" value="Multidrug resistance efflux transporter EmrE"/>
    <property type="match status" value="1"/>
</dbReference>
<keyword evidence="4 8" id="KW-0812">Transmembrane</keyword>
<evidence type="ECO:0000313" key="9">
    <source>
        <dbReference type="EMBL" id="EPQ29710.1"/>
    </source>
</evidence>
<dbReference type="GO" id="GO:0005462">
    <property type="term" value="F:UDP-N-acetylglucosamine transmembrane transporter activity"/>
    <property type="evidence" value="ECO:0007669"/>
    <property type="project" value="TreeGrafter"/>
</dbReference>
<feature type="transmembrane region" description="Helical" evidence="8">
    <location>
        <begin position="234"/>
        <end position="254"/>
    </location>
</feature>
<name>A0A061HCE1_9BASI</name>
<evidence type="ECO:0000313" key="10">
    <source>
        <dbReference type="Proteomes" id="UP000053664"/>
    </source>
</evidence>
<keyword evidence="3" id="KW-0762">Sugar transport</keyword>
<feature type="transmembrane region" description="Helical" evidence="8">
    <location>
        <begin position="188"/>
        <end position="207"/>
    </location>
</feature>
<dbReference type="InterPro" id="IPR037185">
    <property type="entry name" value="EmrE-like"/>
</dbReference>
<dbReference type="GO" id="GO:0005464">
    <property type="term" value="F:UDP-xylose transmembrane transporter activity"/>
    <property type="evidence" value="ECO:0007669"/>
    <property type="project" value="TreeGrafter"/>
</dbReference>
<evidence type="ECO:0000256" key="4">
    <source>
        <dbReference type="ARBA" id="ARBA00022692"/>
    </source>
</evidence>
<evidence type="ECO:0000256" key="2">
    <source>
        <dbReference type="ARBA" id="ARBA00022448"/>
    </source>
</evidence>
<dbReference type="GO" id="GO:0000139">
    <property type="term" value="C:Golgi membrane"/>
    <property type="evidence" value="ECO:0007669"/>
    <property type="project" value="TreeGrafter"/>
</dbReference>
<dbReference type="EMBL" id="KE361630">
    <property type="protein sequence ID" value="EPQ29710.1"/>
    <property type="molecule type" value="Genomic_DNA"/>
</dbReference>
<organism evidence="9 10">
    <name type="scientific">Pseudozyma flocculosa PF-1</name>
    <dbReference type="NCBI Taxonomy" id="1277687"/>
    <lineage>
        <taxon>Eukaryota</taxon>
        <taxon>Fungi</taxon>
        <taxon>Dikarya</taxon>
        <taxon>Basidiomycota</taxon>
        <taxon>Ustilaginomycotina</taxon>
        <taxon>Ustilaginomycetes</taxon>
        <taxon>Ustilaginales</taxon>
        <taxon>Ustilaginaceae</taxon>
        <taxon>Pseudozyma</taxon>
    </lineage>
</organism>
<feature type="transmembrane region" description="Helical" evidence="8">
    <location>
        <begin position="418"/>
        <end position="442"/>
    </location>
</feature>
<feature type="compositionally biased region" description="Pro residues" evidence="7">
    <location>
        <begin position="15"/>
        <end position="27"/>
    </location>
</feature>
<gene>
    <name evidence="9" type="ORF">PFL1_02930</name>
</gene>
<proteinExistence type="predicted"/>
<accession>A0A061HCE1</accession>
<dbReference type="Pfam" id="PF08449">
    <property type="entry name" value="UAA"/>
    <property type="match status" value="1"/>
</dbReference>
<evidence type="ECO:0000256" key="7">
    <source>
        <dbReference type="SAM" id="MobiDB-lite"/>
    </source>
</evidence>
<dbReference type="InterPro" id="IPR013657">
    <property type="entry name" value="SCL35B1-4/HUT1"/>
</dbReference>
<keyword evidence="5 8" id="KW-1133">Transmembrane helix</keyword>
<dbReference type="AlphaFoldDB" id="A0A061HCE1"/>
<dbReference type="Proteomes" id="UP000053664">
    <property type="component" value="Unassembled WGS sequence"/>
</dbReference>
<dbReference type="GO" id="GO:0005789">
    <property type="term" value="C:endoplasmic reticulum membrane"/>
    <property type="evidence" value="ECO:0007669"/>
    <property type="project" value="TreeGrafter"/>
</dbReference>
<evidence type="ECO:0000256" key="6">
    <source>
        <dbReference type="ARBA" id="ARBA00023136"/>
    </source>
</evidence>
<feature type="transmembrane region" description="Helical" evidence="8">
    <location>
        <begin position="392"/>
        <end position="412"/>
    </location>
</feature>
<dbReference type="PANTHER" id="PTHR10778:SF4">
    <property type="entry name" value="NUCLEOTIDE SUGAR TRANSPORTER SLC35B4"/>
    <property type="match status" value="1"/>
</dbReference>
<keyword evidence="2" id="KW-0813">Transport</keyword>
<evidence type="ECO:0000256" key="1">
    <source>
        <dbReference type="ARBA" id="ARBA00004127"/>
    </source>
</evidence>
<reference evidence="9 10" key="1">
    <citation type="journal article" date="2013" name="Plant Cell">
        <title>The transition from a phytopathogenic smut ancestor to an anamorphic biocontrol agent deciphered by comparative whole-genome analysis.</title>
        <authorList>
            <person name="Lefebvre F."/>
            <person name="Joly D.L."/>
            <person name="Labbe C."/>
            <person name="Teichmann B."/>
            <person name="Linning R."/>
            <person name="Belzile F."/>
            <person name="Bakkeren G."/>
            <person name="Belanger R.R."/>
        </authorList>
    </citation>
    <scope>NUCLEOTIDE SEQUENCE [LARGE SCALE GENOMIC DNA]</scope>
    <source>
        <strain evidence="9 10">PF-1</strain>
    </source>
</reference>
<keyword evidence="6 8" id="KW-0472">Membrane</keyword>
<comment type="subcellular location">
    <subcellularLocation>
        <location evidence="1">Endomembrane system</location>
        <topology evidence="1">Multi-pass membrane protein</topology>
    </subcellularLocation>
</comment>
<sequence length="456" mass="48895">MAGRSTIPRSRQTHAPPPPAPRLPRPPANANGHASPLPSSRTQEDSNKLARNAIVGAVVQTTASEWIMILSLIFGGCCSNAWALELSTNQLPQSGTLITFAQFATTTLFCLPRHLHVPPGSWWPRLRPRAVPLPRWIVQVALYFSTSLLNNMAFACNIPMPVHIVFRSGGLVINMILGYLVQKRRYTPLQVASVLLVTAGVISSTLYSSSSSSSSSSSPASPSSSGDAAEAGSYVQGVLLLLLALILTGLMGLWQEKTFRVYGTSNWRESLFYSHLLSLPIFLLRRDKLAREVRLANQTPSWWIGLGPAPSSATASARLGRFLSPSSSSSSLKPRSFDLSTLIPFKTARGPGPGAGLWIPSFYLPLLLNVLTQLLCINGVNKLTSKVSSLTVTLVLVVRKALSLFISVMLIGRGNANPGLWIGATTVLVGTVGYSLAGAGTAKKEGDDNKKKTKTL</sequence>
<dbReference type="KEGG" id="pfp:PFL1_02930"/>
<dbReference type="GeneID" id="19317042"/>